<keyword evidence="1" id="KW-0472">Membrane</keyword>
<feature type="transmembrane region" description="Helical" evidence="1">
    <location>
        <begin position="191"/>
        <end position="218"/>
    </location>
</feature>
<evidence type="ECO:0000256" key="1">
    <source>
        <dbReference type="SAM" id="Phobius"/>
    </source>
</evidence>
<evidence type="ECO:0000313" key="2">
    <source>
        <dbReference type="EMBL" id="KKR33374.1"/>
    </source>
</evidence>
<feature type="transmembrane region" description="Helical" evidence="1">
    <location>
        <begin position="265"/>
        <end position="284"/>
    </location>
</feature>
<dbReference type="Proteomes" id="UP000034539">
    <property type="component" value="Unassembled WGS sequence"/>
</dbReference>
<comment type="caution">
    <text evidence="2">The sequence shown here is derived from an EMBL/GenBank/DDBJ whole genome shotgun (WGS) entry which is preliminary data.</text>
</comment>
<accession>A0A0G0PZ11</accession>
<reference evidence="2 3" key="1">
    <citation type="journal article" date="2015" name="Nature">
        <title>rRNA introns, odd ribosomes, and small enigmatic genomes across a large radiation of phyla.</title>
        <authorList>
            <person name="Brown C.T."/>
            <person name="Hug L.A."/>
            <person name="Thomas B.C."/>
            <person name="Sharon I."/>
            <person name="Castelle C.J."/>
            <person name="Singh A."/>
            <person name="Wilkins M.J."/>
            <person name="Williams K.H."/>
            <person name="Banfield J.F."/>
        </authorList>
    </citation>
    <scope>NUCLEOTIDE SEQUENCE [LARGE SCALE GENOMIC DNA]</scope>
</reference>
<organism evidence="2 3">
    <name type="scientific">Candidatus Gottesmanbacteria bacterium GW2011_GWC2_39_8</name>
    <dbReference type="NCBI Taxonomy" id="1618450"/>
    <lineage>
        <taxon>Bacteria</taxon>
        <taxon>Candidatus Gottesmaniibacteriota</taxon>
    </lineage>
</organism>
<dbReference type="AlphaFoldDB" id="A0A0G0PZ11"/>
<feature type="transmembrane region" description="Helical" evidence="1">
    <location>
        <begin position="239"/>
        <end position="259"/>
    </location>
</feature>
<keyword evidence="1" id="KW-1133">Transmembrane helix</keyword>
<keyword evidence="1" id="KW-0812">Transmembrane</keyword>
<evidence type="ECO:0008006" key="4">
    <source>
        <dbReference type="Google" id="ProtNLM"/>
    </source>
</evidence>
<gene>
    <name evidence="2" type="ORF">UT63_C0018G0014</name>
</gene>
<feature type="transmembrane region" description="Helical" evidence="1">
    <location>
        <begin position="110"/>
        <end position="128"/>
    </location>
</feature>
<proteinExistence type="predicted"/>
<feature type="transmembrane region" description="Helical" evidence="1">
    <location>
        <begin position="80"/>
        <end position="104"/>
    </location>
</feature>
<sequence>MITPELISYIKNEISMGTNTVDLNNTLLKTGWSHNQINEAFQAVKQEKTAAPEVNYSRIPEFKTLLKNSTNVLQKQYRRIFLIQLFPAIGIIFSIIFLLLNNLFPQIPKAILYIAYPFIIFGSIMGLLSGPLNQFAIVFENEQININKIFLILRSKNFWKMILLNYFGFLIYILGLLVPFVLILVPGLLSIIIIFSLLWAAIGFIVPLKLSFASYIFMKENCSMGEALKKSWNYTEDNLFTIFKYELSFGFITFAFNLVPVLGNLFQIFILTPLSAIFFYHLYLSLKFQKETAS</sequence>
<dbReference type="EMBL" id="LBXN01000018">
    <property type="protein sequence ID" value="KKR33374.1"/>
    <property type="molecule type" value="Genomic_DNA"/>
</dbReference>
<protein>
    <recommendedName>
        <fullName evidence="4">DUF975 family protein</fullName>
    </recommendedName>
</protein>
<feature type="transmembrane region" description="Helical" evidence="1">
    <location>
        <begin position="163"/>
        <end position="185"/>
    </location>
</feature>
<evidence type="ECO:0000313" key="3">
    <source>
        <dbReference type="Proteomes" id="UP000034539"/>
    </source>
</evidence>
<name>A0A0G0PZ11_9BACT</name>